<sequence length="133" mass="16262">MREKKIQRYSNVELLYVIKNSKDNSKVLRAKSELSTRNLKDQELEQVEEQYKLFLEQKEKRENELLAWDEWIIYFLLPVGFNHRMGPSKDHIDMESERFKKYGFNKKLWQMTTARMFGVIFYIIILFIIIFSR</sequence>
<reference evidence="3 4" key="1">
    <citation type="submission" date="2020-01" db="EMBL/GenBank/DDBJ databases">
        <title>Leptobacterium flavescens.</title>
        <authorList>
            <person name="Wang G."/>
        </authorList>
    </citation>
    <scope>NUCLEOTIDE SEQUENCE [LARGE SCALE GENOMIC DNA]</scope>
    <source>
        <strain evidence="3 4">KCTC 22160</strain>
    </source>
</reference>
<feature type="coiled-coil region" evidence="1">
    <location>
        <begin position="37"/>
        <end position="64"/>
    </location>
</feature>
<keyword evidence="1" id="KW-0175">Coiled coil</keyword>
<protein>
    <submittedName>
        <fullName evidence="3">Uncharacterized protein</fullName>
    </submittedName>
</protein>
<feature type="transmembrane region" description="Helical" evidence="2">
    <location>
        <begin position="108"/>
        <end position="131"/>
    </location>
</feature>
<evidence type="ECO:0000313" key="3">
    <source>
        <dbReference type="EMBL" id="NER15031.1"/>
    </source>
</evidence>
<keyword evidence="2" id="KW-1133">Transmembrane helix</keyword>
<accession>A0A6P0UNS4</accession>
<organism evidence="3 4">
    <name type="scientific">Leptobacterium flavescens</name>
    <dbReference type="NCBI Taxonomy" id="472055"/>
    <lineage>
        <taxon>Bacteria</taxon>
        <taxon>Pseudomonadati</taxon>
        <taxon>Bacteroidota</taxon>
        <taxon>Flavobacteriia</taxon>
        <taxon>Flavobacteriales</taxon>
        <taxon>Flavobacteriaceae</taxon>
        <taxon>Leptobacterium</taxon>
    </lineage>
</organism>
<comment type="caution">
    <text evidence="3">The sequence shown here is derived from an EMBL/GenBank/DDBJ whole genome shotgun (WGS) entry which is preliminary data.</text>
</comment>
<keyword evidence="4" id="KW-1185">Reference proteome</keyword>
<keyword evidence="2" id="KW-0472">Membrane</keyword>
<gene>
    <name evidence="3" type="ORF">GWK08_16365</name>
</gene>
<dbReference type="EMBL" id="JAABOO010000004">
    <property type="protein sequence ID" value="NER15031.1"/>
    <property type="molecule type" value="Genomic_DNA"/>
</dbReference>
<keyword evidence="2" id="KW-0812">Transmembrane</keyword>
<dbReference type="RefSeq" id="WP_163608333.1">
    <property type="nucleotide sequence ID" value="NZ_JAABOO010000004.1"/>
</dbReference>
<name>A0A6P0UNS4_9FLAO</name>
<dbReference type="Proteomes" id="UP000468581">
    <property type="component" value="Unassembled WGS sequence"/>
</dbReference>
<proteinExistence type="predicted"/>
<evidence type="ECO:0000256" key="2">
    <source>
        <dbReference type="SAM" id="Phobius"/>
    </source>
</evidence>
<evidence type="ECO:0000256" key="1">
    <source>
        <dbReference type="SAM" id="Coils"/>
    </source>
</evidence>
<evidence type="ECO:0000313" key="4">
    <source>
        <dbReference type="Proteomes" id="UP000468581"/>
    </source>
</evidence>
<dbReference type="AlphaFoldDB" id="A0A6P0UNS4"/>